<dbReference type="InterPro" id="IPR049945">
    <property type="entry name" value="AAA_22"/>
</dbReference>
<dbReference type="GO" id="GO:0016887">
    <property type="term" value="F:ATP hydrolysis activity"/>
    <property type="evidence" value="ECO:0007669"/>
    <property type="project" value="InterPro"/>
</dbReference>
<evidence type="ECO:0000313" key="2">
    <source>
        <dbReference type="EMBL" id="EPY01230.1"/>
    </source>
</evidence>
<dbReference type="InterPro" id="IPR027417">
    <property type="entry name" value="P-loop_NTPase"/>
</dbReference>
<dbReference type="EMBL" id="AQPH01000047">
    <property type="protein sequence ID" value="EPY01230.1"/>
    <property type="molecule type" value="Genomic_DNA"/>
</dbReference>
<protein>
    <submittedName>
        <fullName evidence="2">OmpA/MotB domain-containing protein</fullName>
    </submittedName>
</protein>
<dbReference type="Proteomes" id="UP000015350">
    <property type="component" value="Unassembled WGS sequence"/>
</dbReference>
<dbReference type="InterPro" id="IPR052026">
    <property type="entry name" value="ExeA_AAA_ATPase_DNA-bind"/>
</dbReference>
<dbReference type="SMART" id="SM00382">
    <property type="entry name" value="AAA"/>
    <property type="match status" value="1"/>
</dbReference>
<proteinExistence type="predicted"/>
<dbReference type="RefSeq" id="WP_021132712.1">
    <property type="nucleotide sequence ID" value="NZ_AQPH01000047.1"/>
</dbReference>
<evidence type="ECO:0000259" key="1">
    <source>
        <dbReference type="SMART" id="SM00382"/>
    </source>
</evidence>
<dbReference type="eggNOG" id="COG3267">
    <property type="taxonomic scope" value="Bacteria"/>
</dbReference>
<dbReference type="CDD" id="cd00009">
    <property type="entry name" value="AAA"/>
    <property type="match status" value="1"/>
</dbReference>
<dbReference type="SUPFAM" id="SSF52540">
    <property type="entry name" value="P-loop containing nucleoside triphosphate hydrolases"/>
    <property type="match status" value="1"/>
</dbReference>
<dbReference type="PANTHER" id="PTHR35894:SF1">
    <property type="entry name" value="PHOSPHORIBULOKINASE _ URIDINE KINASE FAMILY"/>
    <property type="match status" value="1"/>
</dbReference>
<dbReference type="Gene3D" id="3.40.50.300">
    <property type="entry name" value="P-loop containing nucleotide triphosphate hydrolases"/>
    <property type="match status" value="1"/>
</dbReference>
<organism evidence="2 3">
    <name type="scientific">Magnetospirillum fulvum MGU-K5</name>
    <dbReference type="NCBI Taxonomy" id="1316936"/>
    <lineage>
        <taxon>Bacteria</taxon>
        <taxon>Pseudomonadati</taxon>
        <taxon>Pseudomonadota</taxon>
        <taxon>Alphaproteobacteria</taxon>
        <taxon>Rhodospirillales</taxon>
        <taxon>Rhodospirillaceae</taxon>
        <taxon>Magnetospirillum</taxon>
    </lineage>
</organism>
<name>S9TRR0_MAGFU</name>
<dbReference type="AlphaFoldDB" id="S9TRR0"/>
<accession>S9TRR0</accession>
<comment type="caution">
    <text evidence="2">The sequence shown here is derived from an EMBL/GenBank/DDBJ whole genome shotgun (WGS) entry which is preliminary data.</text>
</comment>
<dbReference type="Pfam" id="PF13401">
    <property type="entry name" value="AAA_22"/>
    <property type="match status" value="1"/>
</dbReference>
<sequence>MYESYYGLSGKPFSLLPDADFLYLSRRHRLAINLLEYGMLTQAGFIVISGEVGAGKTTVIRRYLKDDRPDVTMGVIANSSSSFGSLLTWVATAFDIERQGCDDAELHDRFIHFQLEQYAKGKRTVLIIDEAQNLTPAALEDLRMLSNINNEKDQILQIILVGQPELLETLSRPALRQFVQRISVHCHLTPLSMKDTTGYIRHRLSVVGGAPMLFDDESCGAVHYFSKGVPRLINLLCDVALLYAFSDELPQIGFDTVTEAAADRNRTGLSPFRPVPEGWCRETLGAAIEAVTAPRAAVAPVP</sequence>
<dbReference type="OrthoDB" id="7828921at2"/>
<dbReference type="InterPro" id="IPR003593">
    <property type="entry name" value="AAA+_ATPase"/>
</dbReference>
<reference evidence="2 3" key="1">
    <citation type="submission" date="2013-04" db="EMBL/GenBank/DDBJ databases">
        <authorList>
            <person name="Kuznetsov B."/>
            <person name="Ivanovsky R."/>
        </authorList>
    </citation>
    <scope>NUCLEOTIDE SEQUENCE [LARGE SCALE GENOMIC DNA]</scope>
    <source>
        <strain evidence="2 3">MGU-K5</strain>
    </source>
</reference>
<gene>
    <name evidence="2" type="ORF">K678_12015</name>
</gene>
<dbReference type="PANTHER" id="PTHR35894">
    <property type="entry name" value="GENERAL SECRETION PATHWAY PROTEIN A-RELATED"/>
    <property type="match status" value="1"/>
</dbReference>
<feature type="domain" description="AAA+ ATPase" evidence="1">
    <location>
        <begin position="42"/>
        <end position="183"/>
    </location>
</feature>
<evidence type="ECO:0000313" key="3">
    <source>
        <dbReference type="Proteomes" id="UP000015350"/>
    </source>
</evidence>
<dbReference type="STRING" id="1316936.K678_12015"/>